<evidence type="ECO:0000313" key="7">
    <source>
        <dbReference type="EMBL" id="MFC0270563.1"/>
    </source>
</evidence>
<keyword evidence="8" id="KW-1185">Reference proteome</keyword>
<keyword evidence="4" id="KW-0808">Transferase</keyword>
<dbReference type="InterPro" id="IPR014008">
    <property type="entry name" value="Cbl_synth_MTase_CbiT"/>
</dbReference>
<feature type="domain" description="Tetrapyrrole methylase" evidence="6">
    <location>
        <begin position="61"/>
        <end position="185"/>
    </location>
</feature>
<dbReference type="NCBIfam" id="TIGR02469">
    <property type="entry name" value="CbiT"/>
    <property type="match status" value="1"/>
</dbReference>
<dbReference type="NCBIfam" id="TIGR02467">
    <property type="entry name" value="CbiE"/>
    <property type="match status" value="1"/>
</dbReference>
<dbReference type="InterPro" id="IPR035996">
    <property type="entry name" value="4pyrrol_Methylase_sf"/>
</dbReference>
<evidence type="ECO:0000256" key="5">
    <source>
        <dbReference type="ARBA" id="ARBA00022691"/>
    </source>
</evidence>
<protein>
    <submittedName>
        <fullName evidence="7">Precorrin-6y C5,15-methyltransferase (Decarboxylating) subunit CbiE</fullName>
    </submittedName>
</protein>
<evidence type="ECO:0000256" key="2">
    <source>
        <dbReference type="ARBA" id="ARBA00022573"/>
    </source>
</evidence>
<dbReference type="InterPro" id="IPR012818">
    <property type="entry name" value="CbiE"/>
</dbReference>
<dbReference type="CDD" id="cd02440">
    <property type="entry name" value="AdoMet_MTases"/>
    <property type="match status" value="1"/>
</dbReference>
<evidence type="ECO:0000256" key="3">
    <source>
        <dbReference type="ARBA" id="ARBA00022603"/>
    </source>
</evidence>
<dbReference type="Pfam" id="PF01135">
    <property type="entry name" value="PCMT"/>
    <property type="match status" value="1"/>
</dbReference>
<name>A0ABV6GA49_9BACI</name>
<dbReference type="Gene3D" id="3.40.1010.10">
    <property type="entry name" value="Cobalt-precorrin-4 Transmethylase, Domain 1"/>
    <property type="match status" value="1"/>
</dbReference>
<comment type="caution">
    <text evidence="7">The sequence shown here is derived from an EMBL/GenBank/DDBJ whole genome shotgun (WGS) entry which is preliminary data.</text>
</comment>
<keyword evidence="3" id="KW-0489">Methyltransferase</keyword>
<keyword evidence="5" id="KW-0949">S-adenosyl-L-methionine</keyword>
<dbReference type="InterPro" id="IPR006365">
    <property type="entry name" value="Cbl_synth_CobL"/>
</dbReference>
<dbReference type="SUPFAM" id="SSF53790">
    <property type="entry name" value="Tetrapyrrole methylase"/>
    <property type="match status" value="1"/>
</dbReference>
<evidence type="ECO:0000256" key="1">
    <source>
        <dbReference type="ARBA" id="ARBA00004953"/>
    </source>
</evidence>
<evidence type="ECO:0000259" key="6">
    <source>
        <dbReference type="Pfam" id="PF00590"/>
    </source>
</evidence>
<dbReference type="InterPro" id="IPR029063">
    <property type="entry name" value="SAM-dependent_MTases_sf"/>
</dbReference>
<dbReference type="Gene3D" id="3.30.950.10">
    <property type="entry name" value="Methyltransferase, Cobalt-precorrin-4 Transmethylase, Domain 2"/>
    <property type="match status" value="1"/>
</dbReference>
<dbReference type="InterPro" id="IPR014777">
    <property type="entry name" value="4pyrrole_Mease_sub1"/>
</dbReference>
<dbReference type="InterPro" id="IPR050714">
    <property type="entry name" value="Cobalamin_biosynth_MTase"/>
</dbReference>
<accession>A0ABV6GA49</accession>
<keyword evidence="2" id="KW-0169">Cobalamin biosynthesis</keyword>
<comment type="pathway">
    <text evidence="1">Cofactor biosynthesis; adenosylcobalamin biosynthesis.</text>
</comment>
<sequence>MEQTIKVIGIGEEGQESLLPIYEQWIHESDVLIGGKRQLSFFPEFKGEKVMIKGGLLSLVERLQNETKKVVVLASGDPMFYGIGNYLSSKVNLEIYPYLSSVQLAFAKMGESWQDAYFTSVHGRSIQGLAQRIDGLEKVAILTDQENSPNRIAEYLLTYGMIEYRAFVAENIGGKNERCRWFELGEMVDEEFSSLNVVLLKKQRPHPTWSFGIEDEEFAQRKPDKGLITKKEIRTLSVSNLQLKKDSIVWDIGTCTGSIAIEAARIAKEGEVFAIEKNEADLENCKQNMLKFRTDFTVVGGKAPDGLKEFKDPDAIFIGGTAGGMETILDICCARLKEEGRIVLNAVTIENLAQALQAFKERNFETTITLVQISRSKPILNLTRFDALNPIYIITAKRKKGDLK</sequence>
<dbReference type="SUPFAM" id="SSF53335">
    <property type="entry name" value="S-adenosyl-L-methionine-dependent methyltransferases"/>
    <property type="match status" value="1"/>
</dbReference>
<dbReference type="PANTHER" id="PTHR43182:SF1">
    <property type="entry name" value="COBALT-PRECORRIN-7 C(5)-METHYLTRANSFERASE"/>
    <property type="match status" value="1"/>
</dbReference>
<dbReference type="InterPro" id="IPR000878">
    <property type="entry name" value="4pyrrol_Mease"/>
</dbReference>
<reference evidence="7 8" key="1">
    <citation type="submission" date="2024-09" db="EMBL/GenBank/DDBJ databases">
        <authorList>
            <person name="Sun Q."/>
            <person name="Mori K."/>
        </authorList>
    </citation>
    <scope>NUCLEOTIDE SEQUENCE [LARGE SCALE GENOMIC DNA]</scope>
    <source>
        <strain evidence="7 8">CCM 7228</strain>
    </source>
</reference>
<dbReference type="PIRSF" id="PIRSF036428">
    <property type="entry name" value="CobL"/>
    <property type="match status" value="1"/>
</dbReference>
<organism evidence="7 8">
    <name type="scientific">Metabacillus herbersteinensis</name>
    <dbReference type="NCBI Taxonomy" id="283816"/>
    <lineage>
        <taxon>Bacteria</taxon>
        <taxon>Bacillati</taxon>
        <taxon>Bacillota</taxon>
        <taxon>Bacilli</taxon>
        <taxon>Bacillales</taxon>
        <taxon>Bacillaceae</taxon>
        <taxon>Metabacillus</taxon>
    </lineage>
</organism>
<dbReference type="RefSeq" id="WP_378930666.1">
    <property type="nucleotide sequence ID" value="NZ_JBHLVO010000002.1"/>
</dbReference>
<evidence type="ECO:0000256" key="4">
    <source>
        <dbReference type="ARBA" id="ARBA00022679"/>
    </source>
</evidence>
<dbReference type="InterPro" id="IPR014776">
    <property type="entry name" value="4pyrrole_Mease_sub2"/>
</dbReference>
<dbReference type="Pfam" id="PF00590">
    <property type="entry name" value="TP_methylase"/>
    <property type="match status" value="1"/>
</dbReference>
<evidence type="ECO:0000313" key="8">
    <source>
        <dbReference type="Proteomes" id="UP001589854"/>
    </source>
</evidence>
<dbReference type="CDD" id="cd11644">
    <property type="entry name" value="Precorrin-6Y-MT"/>
    <property type="match status" value="1"/>
</dbReference>
<proteinExistence type="predicted"/>
<dbReference type="Gene3D" id="3.40.50.150">
    <property type="entry name" value="Vaccinia Virus protein VP39"/>
    <property type="match status" value="1"/>
</dbReference>
<dbReference type="Proteomes" id="UP001589854">
    <property type="component" value="Unassembled WGS sequence"/>
</dbReference>
<dbReference type="PANTHER" id="PTHR43182">
    <property type="entry name" value="COBALT-PRECORRIN-6B C(15)-METHYLTRANSFERASE (DECARBOXYLATING)"/>
    <property type="match status" value="1"/>
</dbReference>
<gene>
    <name evidence="7" type="primary">cbiE</name>
    <name evidence="7" type="ORF">ACFFIX_03715</name>
</gene>
<dbReference type="EMBL" id="JBHLVO010000002">
    <property type="protein sequence ID" value="MFC0270563.1"/>
    <property type="molecule type" value="Genomic_DNA"/>
</dbReference>